<reference evidence="6 7" key="1">
    <citation type="journal article" date="2012" name="J. Bacteriol.">
        <title>Complete genome sequence of Enterobacter aerogenes KCTC 2190.</title>
        <authorList>
            <person name="Shin S.H."/>
            <person name="Kim S."/>
            <person name="Kim J.Y."/>
            <person name="Lee S."/>
            <person name="Um Y."/>
            <person name="Oh M.K."/>
            <person name="Kim Y.R."/>
            <person name="Lee J."/>
            <person name="Yang K.S."/>
        </authorList>
    </citation>
    <scope>NUCLEOTIDE SEQUENCE [LARGE SCALE GENOMIC DNA]</scope>
    <source>
        <strain evidence="6 7">KCTC 2190</strain>
    </source>
</reference>
<accession>A0A0H3FXK0</accession>
<name>A0A0H3FXK0_KLEAK</name>
<dbReference type="Gene3D" id="1.25.40.10">
    <property type="entry name" value="Tetratricopeptide repeat domain"/>
    <property type="match status" value="1"/>
</dbReference>
<dbReference type="InterPro" id="IPR001867">
    <property type="entry name" value="OmpR/PhoB-type_DNA-bd"/>
</dbReference>
<dbReference type="Gene3D" id="3.40.50.11830">
    <property type="match status" value="1"/>
</dbReference>
<dbReference type="Pfam" id="PF00486">
    <property type="entry name" value="Trans_reg_C"/>
    <property type="match status" value="1"/>
</dbReference>
<dbReference type="EMBL" id="CP002824">
    <property type="protein sequence ID" value="AEG97562.1"/>
    <property type="molecule type" value="Genomic_DNA"/>
</dbReference>
<evidence type="ECO:0000256" key="4">
    <source>
        <dbReference type="SAM" id="Phobius"/>
    </source>
</evidence>
<dbReference type="AlphaFoldDB" id="A0A0H3FXK0"/>
<dbReference type="SUPFAM" id="SSF46894">
    <property type="entry name" value="C-terminal effector domain of the bipartite response regulators"/>
    <property type="match status" value="1"/>
</dbReference>
<dbReference type="GeneID" id="93310827"/>
<keyword evidence="4" id="KW-0812">Transmembrane</keyword>
<dbReference type="InterPro" id="IPR011990">
    <property type="entry name" value="TPR-like_helical_dom_sf"/>
</dbReference>
<proteinExistence type="predicted"/>
<dbReference type="CDD" id="cd00383">
    <property type="entry name" value="trans_reg_C"/>
    <property type="match status" value="1"/>
</dbReference>
<dbReference type="Gene3D" id="1.10.10.10">
    <property type="entry name" value="Winged helix-like DNA-binding domain superfamily/Winged helix DNA-binding domain"/>
    <property type="match status" value="1"/>
</dbReference>
<feature type="domain" description="OmpR/PhoB-type" evidence="5">
    <location>
        <begin position="3"/>
        <end position="102"/>
    </location>
</feature>
<dbReference type="InterPro" id="IPR019734">
    <property type="entry name" value="TPR_rpt"/>
</dbReference>
<evidence type="ECO:0000259" key="5">
    <source>
        <dbReference type="PROSITE" id="PS51755"/>
    </source>
</evidence>
<keyword evidence="7" id="KW-1185">Reference proteome</keyword>
<dbReference type="PATRIC" id="fig|1028307.3.peg.2642"/>
<evidence type="ECO:0000256" key="1">
    <source>
        <dbReference type="ARBA" id="ARBA00023125"/>
    </source>
</evidence>
<keyword evidence="4" id="KW-1133">Transmembrane helix</keyword>
<feature type="transmembrane region" description="Helical" evidence="4">
    <location>
        <begin position="156"/>
        <end position="178"/>
    </location>
</feature>
<dbReference type="RefSeq" id="WP_015704648.1">
    <property type="nucleotide sequence ID" value="NC_015663.1"/>
</dbReference>
<evidence type="ECO:0000256" key="2">
    <source>
        <dbReference type="PROSITE-ProRule" id="PRU00339"/>
    </source>
</evidence>
<dbReference type="GO" id="GO:0003677">
    <property type="term" value="F:DNA binding"/>
    <property type="evidence" value="ECO:0007669"/>
    <property type="project" value="UniProtKB-UniRule"/>
</dbReference>
<keyword evidence="4" id="KW-0472">Membrane</keyword>
<dbReference type="NCBIfam" id="NF007540">
    <property type="entry name" value="PRK10153.1"/>
    <property type="match status" value="1"/>
</dbReference>
<sequence length="508" mass="56856">MQQPVVRVGEWLVTPSVNQISRNGRQLTLEPRLIDLLVYFAQHPGEVLSRDELIDHVWTRNVVTSHVVTQSISELRKSLKDGDDGSMEYIATVPKRGYKLTVPVIWCTEEGEELAPVVPPVAPVTVPETSPPTISPSSAAPAAAAVPEKRKRITTFWVWTLFLLALGSCVALVALSSIESRPPETKTRLLLNPRDIDIHLVNGSSCNNWASQHAYAVGLGSLVTTSLNTFSTFMVHDKTNYNINEPSSSGKTLTIEFVNQRHYRAQQCFMSVQLVDNADGSTMLDKRYFITMDNQLTIQNDLLDSLSTALMQPWPDRMKAMLKQYQPAQSPSLTRLYQAHQLLMKGDVDSLGKASDILDDVIKQSPDFIYAYAEKALVDVLRHSQQPLDEKQLATLYAEVEKVGEMPGIKDMAIFYQIKTVDMLGKGKIDEAYSAINTGIDLEMSWMNYVLLGKVYEMKGQNREAADAYLTAFNLRPGENTLYWIENGVFQTSVTRVVPYLDNFLASE</sequence>
<dbReference type="GO" id="GO:0000160">
    <property type="term" value="P:phosphorelay signal transduction system"/>
    <property type="evidence" value="ECO:0007669"/>
    <property type="project" value="InterPro"/>
</dbReference>
<dbReference type="GO" id="GO:0006355">
    <property type="term" value="P:regulation of DNA-templated transcription"/>
    <property type="evidence" value="ECO:0007669"/>
    <property type="project" value="InterPro"/>
</dbReference>
<keyword evidence="1 3" id="KW-0238">DNA-binding</keyword>
<dbReference type="InterPro" id="IPR016032">
    <property type="entry name" value="Sig_transdc_resp-reg_C-effctor"/>
</dbReference>
<evidence type="ECO:0000256" key="3">
    <source>
        <dbReference type="PROSITE-ProRule" id="PRU01091"/>
    </source>
</evidence>
<evidence type="ECO:0000313" key="6">
    <source>
        <dbReference type="EMBL" id="AEG97562.1"/>
    </source>
</evidence>
<dbReference type="Pfam" id="PF18500">
    <property type="entry name" value="CadC_C1"/>
    <property type="match status" value="1"/>
</dbReference>
<dbReference type="SMART" id="SM00862">
    <property type="entry name" value="Trans_reg_C"/>
    <property type="match status" value="1"/>
</dbReference>
<keyword evidence="2" id="KW-0802">TPR repeat</keyword>
<evidence type="ECO:0000313" key="7">
    <source>
        <dbReference type="Proteomes" id="UP000008881"/>
    </source>
</evidence>
<dbReference type="KEGG" id="eae:EAE_13240"/>
<dbReference type="InterPro" id="IPR036388">
    <property type="entry name" value="WH-like_DNA-bd_sf"/>
</dbReference>
<feature type="repeat" description="TPR" evidence="2">
    <location>
        <begin position="446"/>
        <end position="479"/>
    </location>
</feature>
<dbReference type="eggNOG" id="COG3710">
    <property type="taxonomic scope" value="Bacteria"/>
</dbReference>
<dbReference type="HOGENOM" id="CLU_040424_0_0_6"/>
<dbReference type="OrthoDB" id="6311790at2"/>
<gene>
    <name evidence="6" type="ordered locus">EAE_13240</name>
</gene>
<protein>
    <submittedName>
        <fullName evidence="6">DNA-binding transcriptional activator CadC</fullName>
    </submittedName>
</protein>
<dbReference type="Proteomes" id="UP000008881">
    <property type="component" value="Chromosome"/>
</dbReference>
<dbReference type="PROSITE" id="PS50005">
    <property type="entry name" value="TPR"/>
    <property type="match status" value="1"/>
</dbReference>
<organism evidence="6 7">
    <name type="scientific">Klebsiella aerogenes (strain ATCC 13048 / DSM 30053 / CCUG 1429 / JCM 1235 / KCTC 2190 / NBRC 13534 / NCIMB 10102 / NCTC 10006 / CDC 819-56)</name>
    <name type="common">Enterobacter aerogenes</name>
    <dbReference type="NCBI Taxonomy" id="1028307"/>
    <lineage>
        <taxon>Bacteria</taxon>
        <taxon>Pseudomonadati</taxon>
        <taxon>Pseudomonadota</taxon>
        <taxon>Gammaproteobacteria</taxon>
        <taxon>Enterobacterales</taxon>
        <taxon>Enterobacteriaceae</taxon>
        <taxon>Klebsiella/Raoultella group</taxon>
        <taxon>Klebsiella</taxon>
    </lineage>
</organism>
<feature type="DNA-binding region" description="OmpR/PhoB-type" evidence="3">
    <location>
        <begin position="3"/>
        <end position="102"/>
    </location>
</feature>
<dbReference type="PROSITE" id="PS51755">
    <property type="entry name" value="OMPR_PHOB"/>
    <property type="match status" value="1"/>
</dbReference>
<dbReference type="InterPro" id="IPR040970">
    <property type="entry name" value="CadC_C1"/>
</dbReference>